<keyword evidence="5" id="KW-0547">Nucleotide-binding</keyword>
<evidence type="ECO:0000256" key="2">
    <source>
        <dbReference type="ARBA" id="ARBA00005417"/>
    </source>
</evidence>
<dbReference type="FunFam" id="3.40.50.300:FF:000016">
    <property type="entry name" value="Oligopeptide ABC transporter ATP-binding component"/>
    <property type="match status" value="1"/>
</dbReference>
<dbReference type="InterPro" id="IPR003439">
    <property type="entry name" value="ABC_transporter-like_ATP-bd"/>
</dbReference>
<name>A0A4Y9FX08_9MICO</name>
<dbReference type="GO" id="GO:0005886">
    <property type="term" value="C:plasma membrane"/>
    <property type="evidence" value="ECO:0007669"/>
    <property type="project" value="UniProtKB-SubCell"/>
</dbReference>
<keyword evidence="4" id="KW-1003">Cell membrane</keyword>
<dbReference type="PANTHER" id="PTHR43297">
    <property type="entry name" value="OLIGOPEPTIDE TRANSPORT ATP-BINDING PROTEIN APPD"/>
    <property type="match status" value="1"/>
</dbReference>
<dbReference type="AlphaFoldDB" id="A0A4Y9FX08"/>
<dbReference type="Proteomes" id="UP000298358">
    <property type="component" value="Unassembled WGS sequence"/>
</dbReference>
<keyword evidence="10" id="KW-1185">Reference proteome</keyword>
<dbReference type="Gene3D" id="3.40.50.300">
    <property type="entry name" value="P-loop containing nucleotide triphosphate hydrolases"/>
    <property type="match status" value="1"/>
</dbReference>
<dbReference type="GO" id="GO:0016887">
    <property type="term" value="F:ATP hydrolysis activity"/>
    <property type="evidence" value="ECO:0007669"/>
    <property type="project" value="InterPro"/>
</dbReference>
<proteinExistence type="inferred from homology"/>
<reference evidence="9 10" key="1">
    <citation type="submission" date="2019-03" db="EMBL/GenBank/DDBJ databases">
        <title>Diversity of the mouse oral microbiome.</title>
        <authorList>
            <person name="Joseph S."/>
            <person name="Aduse-Opoku J."/>
            <person name="Curtis M."/>
            <person name="Wade W."/>
            <person name="Hashim A."/>
        </authorList>
    </citation>
    <scope>NUCLEOTIDE SEQUENCE [LARGE SCALE GENOMIC DNA]</scope>
    <source>
        <strain evidence="9 10">P1012</strain>
    </source>
</reference>
<evidence type="ECO:0000256" key="6">
    <source>
        <dbReference type="ARBA" id="ARBA00022840"/>
    </source>
</evidence>
<dbReference type="SUPFAM" id="SSF52540">
    <property type="entry name" value="P-loop containing nucleoside triphosphate hydrolases"/>
    <property type="match status" value="1"/>
</dbReference>
<dbReference type="GO" id="GO:0005524">
    <property type="term" value="F:ATP binding"/>
    <property type="evidence" value="ECO:0007669"/>
    <property type="project" value="UniProtKB-KW"/>
</dbReference>
<comment type="similarity">
    <text evidence="2">Belongs to the ABC transporter superfamily.</text>
</comment>
<organism evidence="9 10">
    <name type="scientific">Microbacterium paludicola</name>
    <dbReference type="NCBI Taxonomy" id="300019"/>
    <lineage>
        <taxon>Bacteria</taxon>
        <taxon>Bacillati</taxon>
        <taxon>Actinomycetota</taxon>
        <taxon>Actinomycetes</taxon>
        <taxon>Micrococcales</taxon>
        <taxon>Microbacteriaceae</taxon>
        <taxon>Microbacterium</taxon>
    </lineage>
</organism>
<dbReference type="InterPro" id="IPR050388">
    <property type="entry name" value="ABC_Ni/Peptide_Import"/>
</dbReference>
<dbReference type="GO" id="GO:0015833">
    <property type="term" value="P:peptide transport"/>
    <property type="evidence" value="ECO:0007669"/>
    <property type="project" value="InterPro"/>
</dbReference>
<dbReference type="InterPro" id="IPR013563">
    <property type="entry name" value="Oligopep_ABC_C"/>
</dbReference>
<keyword evidence="3" id="KW-0813">Transport</keyword>
<evidence type="ECO:0000256" key="3">
    <source>
        <dbReference type="ARBA" id="ARBA00022448"/>
    </source>
</evidence>
<dbReference type="InterPro" id="IPR003593">
    <property type="entry name" value="AAA+_ATPase"/>
</dbReference>
<keyword evidence="6 9" id="KW-0067">ATP-binding</keyword>
<comment type="caution">
    <text evidence="9">The sequence shown here is derived from an EMBL/GenBank/DDBJ whole genome shotgun (WGS) entry which is preliminary data.</text>
</comment>
<dbReference type="EMBL" id="SPQB01000019">
    <property type="protein sequence ID" value="TFU32785.1"/>
    <property type="molecule type" value="Genomic_DNA"/>
</dbReference>
<evidence type="ECO:0000256" key="5">
    <source>
        <dbReference type="ARBA" id="ARBA00022741"/>
    </source>
</evidence>
<dbReference type="PANTHER" id="PTHR43297:SF2">
    <property type="entry name" value="DIPEPTIDE TRANSPORT ATP-BINDING PROTEIN DPPD"/>
    <property type="match status" value="1"/>
</dbReference>
<evidence type="ECO:0000256" key="4">
    <source>
        <dbReference type="ARBA" id="ARBA00022475"/>
    </source>
</evidence>
<dbReference type="NCBIfam" id="TIGR01727">
    <property type="entry name" value="oligo_HPY"/>
    <property type="match status" value="1"/>
</dbReference>
<dbReference type="PROSITE" id="PS00211">
    <property type="entry name" value="ABC_TRANSPORTER_1"/>
    <property type="match status" value="1"/>
</dbReference>
<dbReference type="PROSITE" id="PS50893">
    <property type="entry name" value="ABC_TRANSPORTER_2"/>
    <property type="match status" value="1"/>
</dbReference>
<evidence type="ECO:0000259" key="8">
    <source>
        <dbReference type="PROSITE" id="PS50893"/>
    </source>
</evidence>
<sequence>MSRGTLTEAPVVLSVRSLSVSYHGSGGKLTKAVDDVSFDLKPGMICGLVGESGCGKSTVSLALMGLLQKHEALVEGDVLLDGGAKDLLKLSKKQLRDLQGKWISMIFQDPMSSLNPAFTVGEQIVEPMKLHLGLTTTESTERAWSLLKRIGIADPAGFMNRYPHELSGGMRQRAMIAMAMACKPKVLVADEPTTALDVTIQAEILRLIVDLCKEEGAAVLFITHDLGVVAESCDEILVMYAGQIVERSSHLREVIADPQHPYTEALLGCLPEMNIGAEELPVIPGTVPRPGTRFTGCRFADRCAFTIEECRMAPIDLIPTGGDHAARCIRVDRKLEVAV</sequence>
<evidence type="ECO:0000313" key="9">
    <source>
        <dbReference type="EMBL" id="TFU32785.1"/>
    </source>
</evidence>
<comment type="subcellular location">
    <subcellularLocation>
        <location evidence="1">Cell membrane</location>
        <topology evidence="1">Peripheral membrane protein</topology>
    </subcellularLocation>
</comment>
<keyword evidence="7" id="KW-0472">Membrane</keyword>
<accession>A0A4Y9FX08</accession>
<evidence type="ECO:0000256" key="7">
    <source>
        <dbReference type="ARBA" id="ARBA00023136"/>
    </source>
</evidence>
<feature type="domain" description="ABC transporter" evidence="8">
    <location>
        <begin position="15"/>
        <end position="266"/>
    </location>
</feature>
<dbReference type="SMART" id="SM00382">
    <property type="entry name" value="AAA"/>
    <property type="match status" value="1"/>
</dbReference>
<dbReference type="CDD" id="cd03257">
    <property type="entry name" value="ABC_NikE_OppD_transporters"/>
    <property type="match status" value="1"/>
</dbReference>
<evidence type="ECO:0000313" key="10">
    <source>
        <dbReference type="Proteomes" id="UP000298358"/>
    </source>
</evidence>
<dbReference type="Pfam" id="PF08352">
    <property type="entry name" value="oligo_HPY"/>
    <property type="match status" value="1"/>
</dbReference>
<dbReference type="Pfam" id="PF00005">
    <property type="entry name" value="ABC_tran"/>
    <property type="match status" value="1"/>
</dbReference>
<dbReference type="InterPro" id="IPR017871">
    <property type="entry name" value="ABC_transporter-like_CS"/>
</dbReference>
<gene>
    <name evidence="9" type="ORF">E4U02_09205</name>
</gene>
<dbReference type="InterPro" id="IPR027417">
    <property type="entry name" value="P-loop_NTPase"/>
</dbReference>
<evidence type="ECO:0000256" key="1">
    <source>
        <dbReference type="ARBA" id="ARBA00004202"/>
    </source>
</evidence>
<dbReference type="OrthoDB" id="8481147at2"/>
<protein>
    <submittedName>
        <fullName evidence="9">ABC transporter ATP-binding protein</fullName>
    </submittedName>
</protein>